<keyword evidence="2" id="KW-0813">Transport</keyword>
<dbReference type="RefSeq" id="WP_141150251.1">
    <property type="nucleotide sequence ID" value="NZ_VHLG01000012.1"/>
</dbReference>
<evidence type="ECO:0000259" key="11">
    <source>
        <dbReference type="PROSITE" id="PS50893"/>
    </source>
</evidence>
<name>A0A506U2D6_9HYPH</name>
<keyword evidence="8" id="KW-1278">Translocase</keyword>
<dbReference type="SMART" id="SM00382">
    <property type="entry name" value="AAA"/>
    <property type="match status" value="1"/>
</dbReference>
<keyword evidence="9" id="KW-0472">Membrane</keyword>
<keyword evidence="3" id="KW-1003">Cell membrane</keyword>
<dbReference type="PROSITE" id="PS50893">
    <property type="entry name" value="ABC_TRANSPORTER_2"/>
    <property type="match status" value="1"/>
</dbReference>
<evidence type="ECO:0000256" key="3">
    <source>
        <dbReference type="ARBA" id="ARBA00022475"/>
    </source>
</evidence>
<accession>A0A506U2D6</accession>
<dbReference type="SUPFAM" id="SSF52540">
    <property type="entry name" value="P-loop containing nucleoside triphosphate hydrolases"/>
    <property type="match status" value="1"/>
</dbReference>
<dbReference type="AlphaFoldDB" id="A0A506U2D6"/>
<dbReference type="PANTHER" id="PTHR43514">
    <property type="entry name" value="ABC TRANSPORTER I FAMILY MEMBER 10"/>
    <property type="match status" value="1"/>
</dbReference>
<dbReference type="InterPro" id="IPR008995">
    <property type="entry name" value="Mo/tungstate-bd_C_term_dom"/>
</dbReference>
<dbReference type="InterPro" id="IPR011868">
    <property type="entry name" value="ModC_ABC_ATP-bd"/>
</dbReference>
<dbReference type="InterPro" id="IPR005116">
    <property type="entry name" value="Transp-assoc_OB_typ1"/>
</dbReference>
<dbReference type="InterPro" id="IPR003439">
    <property type="entry name" value="ABC_transporter-like_ATP-bd"/>
</dbReference>
<evidence type="ECO:0000256" key="2">
    <source>
        <dbReference type="ARBA" id="ARBA00022448"/>
    </source>
</evidence>
<dbReference type="GO" id="GO:0005524">
    <property type="term" value="F:ATP binding"/>
    <property type="evidence" value="ECO:0007669"/>
    <property type="project" value="UniProtKB-KW"/>
</dbReference>
<dbReference type="InterPro" id="IPR017871">
    <property type="entry name" value="ABC_transporter-like_CS"/>
</dbReference>
<evidence type="ECO:0000256" key="8">
    <source>
        <dbReference type="ARBA" id="ARBA00022967"/>
    </source>
</evidence>
<dbReference type="InterPro" id="IPR027417">
    <property type="entry name" value="P-loop_NTPase"/>
</dbReference>
<dbReference type="Gene3D" id="3.40.50.300">
    <property type="entry name" value="P-loop containing nucleotide triphosphate hydrolases"/>
    <property type="match status" value="1"/>
</dbReference>
<dbReference type="InterPro" id="IPR003593">
    <property type="entry name" value="AAA+_ATPase"/>
</dbReference>
<dbReference type="GO" id="GO:0140359">
    <property type="term" value="F:ABC-type transporter activity"/>
    <property type="evidence" value="ECO:0007669"/>
    <property type="project" value="InterPro"/>
</dbReference>
<evidence type="ECO:0000256" key="10">
    <source>
        <dbReference type="PROSITE-ProRule" id="PRU01213"/>
    </source>
</evidence>
<comment type="caution">
    <text evidence="13">The sequence shown here is derived from an EMBL/GenBank/DDBJ whole genome shotgun (WGS) entry which is preliminary data.</text>
</comment>
<gene>
    <name evidence="13" type="primary">modC</name>
    <name evidence="13" type="ORF">FJU08_17140</name>
</gene>
<evidence type="ECO:0000256" key="1">
    <source>
        <dbReference type="ARBA" id="ARBA00005417"/>
    </source>
</evidence>
<dbReference type="InterPro" id="IPR004606">
    <property type="entry name" value="Mop_domain"/>
</dbReference>
<dbReference type="OrthoDB" id="9802264at2"/>
<evidence type="ECO:0000313" key="13">
    <source>
        <dbReference type="EMBL" id="TPW28533.1"/>
    </source>
</evidence>
<dbReference type="PANTHER" id="PTHR43514:SF10">
    <property type="entry name" value="MOLYBDENUM IMPORT ATP-BINDING PROTEIN MODC 2"/>
    <property type="match status" value="1"/>
</dbReference>
<dbReference type="GO" id="GO:0015098">
    <property type="term" value="F:molybdate ion transmembrane transporter activity"/>
    <property type="evidence" value="ECO:0007669"/>
    <property type="project" value="InterPro"/>
</dbReference>
<keyword evidence="4 10" id="KW-0500">Molybdenum</keyword>
<evidence type="ECO:0000259" key="12">
    <source>
        <dbReference type="PROSITE" id="PS51866"/>
    </source>
</evidence>
<keyword evidence="7 13" id="KW-0067">ATP-binding</keyword>
<dbReference type="PROSITE" id="PS00211">
    <property type="entry name" value="ABC_TRANSPORTER_1"/>
    <property type="match status" value="1"/>
</dbReference>
<evidence type="ECO:0000256" key="4">
    <source>
        <dbReference type="ARBA" id="ARBA00022505"/>
    </source>
</evidence>
<sequence length="363" mass="38837">MSEPMLSARFAGPLGSFRLDADFVFPANGVTALFGPSGCGKTSILRAFAGLNRLPEGHFAIGGETWQDGGTFLPAHRRAVGYVFQQANLFAHLSVRDNLVFGLKRLDRPAREKAQARFDHLVLLLGIGHLLQRAPRNLSGGERQRVAIGRALLTEPKLLLMDEPLSALDLASKREILPYLESLRKNLSIPVVYVTHAPDEVARLADHLAVVEAGRVLASGPLTETLARLDLPIRRDENAGVAITATVEAIDPQYHLARVSFSGGTLFVRDPGLPIGSSLRVMVLARDVSLGLGASDTPSSIMNRFPAVVTEIATGEHPAVLAVKIDAGGTPLLARLTARSADLLGLHPGMDVFAQVKSVAIVE</sequence>
<dbReference type="Gene3D" id="2.40.50.100">
    <property type="match status" value="1"/>
</dbReference>
<evidence type="ECO:0000256" key="5">
    <source>
        <dbReference type="ARBA" id="ARBA00022519"/>
    </source>
</evidence>
<dbReference type="NCBIfam" id="TIGR02142">
    <property type="entry name" value="modC_ABC"/>
    <property type="match status" value="1"/>
</dbReference>
<feature type="domain" description="ABC transporter" evidence="11">
    <location>
        <begin position="1"/>
        <end position="238"/>
    </location>
</feature>
<feature type="domain" description="Mop" evidence="12">
    <location>
        <begin position="298"/>
        <end position="363"/>
    </location>
</feature>
<comment type="similarity">
    <text evidence="1">Belongs to the ABC transporter superfamily.</text>
</comment>
<dbReference type="SUPFAM" id="SSF50331">
    <property type="entry name" value="MOP-like"/>
    <property type="match status" value="1"/>
</dbReference>
<keyword evidence="14" id="KW-1185">Reference proteome</keyword>
<dbReference type="PROSITE" id="PS51866">
    <property type="entry name" value="MOP"/>
    <property type="match status" value="1"/>
</dbReference>
<organism evidence="13 14">
    <name type="scientific">Martelella alba</name>
    <dbReference type="NCBI Taxonomy" id="2590451"/>
    <lineage>
        <taxon>Bacteria</taxon>
        <taxon>Pseudomonadati</taxon>
        <taxon>Pseudomonadota</taxon>
        <taxon>Alphaproteobacteria</taxon>
        <taxon>Hyphomicrobiales</taxon>
        <taxon>Aurantimonadaceae</taxon>
        <taxon>Martelella</taxon>
    </lineage>
</organism>
<dbReference type="Pfam" id="PF03459">
    <property type="entry name" value="TOBE"/>
    <property type="match status" value="1"/>
</dbReference>
<keyword evidence="5" id="KW-0997">Cell inner membrane</keyword>
<reference evidence="13 14" key="1">
    <citation type="submission" date="2019-06" db="EMBL/GenBank/DDBJ databases">
        <authorList>
            <person name="Li M."/>
        </authorList>
    </citation>
    <scope>NUCLEOTIDE SEQUENCE [LARGE SCALE GENOMIC DNA]</scope>
    <source>
        <strain evidence="13 14">BGMRC2036</strain>
    </source>
</reference>
<proteinExistence type="inferred from homology"/>
<evidence type="ECO:0000256" key="9">
    <source>
        <dbReference type="ARBA" id="ARBA00023136"/>
    </source>
</evidence>
<protein>
    <submittedName>
        <fullName evidence="13">Molybdenum ABC transporter ATP-binding protein</fullName>
    </submittedName>
</protein>
<evidence type="ECO:0000256" key="6">
    <source>
        <dbReference type="ARBA" id="ARBA00022741"/>
    </source>
</evidence>
<evidence type="ECO:0000256" key="7">
    <source>
        <dbReference type="ARBA" id="ARBA00022840"/>
    </source>
</evidence>
<dbReference type="InterPro" id="IPR050334">
    <property type="entry name" value="Molybdenum_import_ModC"/>
</dbReference>
<keyword evidence="6" id="KW-0547">Nucleotide-binding</keyword>
<dbReference type="GO" id="GO:0016887">
    <property type="term" value="F:ATP hydrolysis activity"/>
    <property type="evidence" value="ECO:0007669"/>
    <property type="project" value="InterPro"/>
</dbReference>
<dbReference type="GO" id="GO:0016020">
    <property type="term" value="C:membrane"/>
    <property type="evidence" value="ECO:0007669"/>
    <property type="project" value="InterPro"/>
</dbReference>
<dbReference type="Pfam" id="PF00005">
    <property type="entry name" value="ABC_tran"/>
    <property type="match status" value="1"/>
</dbReference>
<evidence type="ECO:0000313" key="14">
    <source>
        <dbReference type="Proteomes" id="UP000318801"/>
    </source>
</evidence>
<dbReference type="EMBL" id="VHLG01000012">
    <property type="protein sequence ID" value="TPW28533.1"/>
    <property type="molecule type" value="Genomic_DNA"/>
</dbReference>
<dbReference type="Proteomes" id="UP000318801">
    <property type="component" value="Unassembled WGS sequence"/>
</dbReference>